<dbReference type="GO" id="GO:0005829">
    <property type="term" value="C:cytosol"/>
    <property type="evidence" value="ECO:0007669"/>
    <property type="project" value="TreeGrafter"/>
</dbReference>
<comment type="similarity">
    <text evidence="7">Belongs to the class-I aminoacyl-tRNA synthetase family.</text>
</comment>
<name>A0A371BEJ7_9SPHN</name>
<keyword evidence="4" id="KW-0862">Zinc</keyword>
<dbReference type="EMBL" id="QRGP01000001">
    <property type="protein sequence ID" value="RDV06015.1"/>
    <property type="molecule type" value="Genomic_DNA"/>
</dbReference>
<sequence length="301" mass="32885">MDTIYGNSVGKIAGITFAPQQVVATRFAPSPNGRLHVGHAFSAMCAHDFARAFGGKFLLRIEDIDGTRSRAEHVAAIIEDMQWLGLQHDGEVIYQSQRIGAYAAALEQLKAMGLVYRCWCTRSEIAEALKHKPVRHGPDGPVYPGTCRGRRHGQGDFCWRLDMAAAVGQTGPLSWTDLVAGPQQADPMQFGDVIVWRKDAPASYHLAATLDDAADGISHVVRGLDLFAYTTIHRILQALLALAEPLYWHHPLLLDEKGEKLAKSRLSQPLAELRAEGISGIALIEQVRQGKLPLGIARSNA</sequence>
<dbReference type="PROSITE" id="PS00178">
    <property type="entry name" value="AA_TRNA_LIGASE_I"/>
    <property type="match status" value="1"/>
</dbReference>
<dbReference type="InterPro" id="IPR001412">
    <property type="entry name" value="aa-tRNA-synth_I_CS"/>
</dbReference>
<evidence type="ECO:0000256" key="1">
    <source>
        <dbReference type="ARBA" id="ARBA00022598"/>
    </source>
</evidence>
<dbReference type="PANTHER" id="PTHR43311">
    <property type="entry name" value="GLUTAMATE--TRNA LIGASE"/>
    <property type="match status" value="1"/>
</dbReference>
<dbReference type="Gene3D" id="3.40.50.620">
    <property type="entry name" value="HUPs"/>
    <property type="match status" value="1"/>
</dbReference>
<dbReference type="InterPro" id="IPR049940">
    <property type="entry name" value="GluQ/Sye"/>
</dbReference>
<comment type="caution">
    <text evidence="9">The sequence shown here is derived from an EMBL/GenBank/DDBJ whole genome shotgun (WGS) entry which is preliminary data.</text>
</comment>
<dbReference type="Pfam" id="PF00749">
    <property type="entry name" value="tRNA-synt_1c"/>
    <property type="match status" value="1"/>
</dbReference>
<keyword evidence="10" id="KW-1185">Reference proteome</keyword>
<organism evidence="9 10">
    <name type="scientific">Sphingorhabdus pulchriflava</name>
    <dbReference type="NCBI Taxonomy" id="2292257"/>
    <lineage>
        <taxon>Bacteria</taxon>
        <taxon>Pseudomonadati</taxon>
        <taxon>Pseudomonadota</taxon>
        <taxon>Alphaproteobacteria</taxon>
        <taxon>Sphingomonadales</taxon>
        <taxon>Sphingomonadaceae</taxon>
        <taxon>Sphingorhabdus</taxon>
    </lineage>
</organism>
<protein>
    <submittedName>
        <fullName evidence="9">tRNA glutamyl-Q(34) synthetase GluQRS</fullName>
    </submittedName>
</protein>
<keyword evidence="3 7" id="KW-0547">Nucleotide-binding</keyword>
<keyword evidence="1 7" id="KW-0436">Ligase</keyword>
<reference evidence="10" key="1">
    <citation type="submission" date="2018-08" db="EMBL/GenBank/DDBJ databases">
        <authorList>
            <person name="Kim S.-J."/>
            <person name="Jung G.-Y."/>
        </authorList>
    </citation>
    <scope>NUCLEOTIDE SEQUENCE [LARGE SCALE GENOMIC DNA]</scope>
    <source>
        <strain evidence="10">GY_G</strain>
    </source>
</reference>
<evidence type="ECO:0000256" key="4">
    <source>
        <dbReference type="ARBA" id="ARBA00022833"/>
    </source>
</evidence>
<evidence type="ECO:0000256" key="7">
    <source>
        <dbReference type="RuleBase" id="RU363037"/>
    </source>
</evidence>
<dbReference type="InterPro" id="IPR020058">
    <property type="entry name" value="Glu/Gln-tRNA-synth_Ib_cat-dom"/>
</dbReference>
<evidence type="ECO:0000256" key="5">
    <source>
        <dbReference type="ARBA" id="ARBA00022840"/>
    </source>
</evidence>
<proteinExistence type="inferred from homology"/>
<dbReference type="PANTHER" id="PTHR43311:SF1">
    <property type="entry name" value="GLUTAMYL-Q TRNA(ASP) SYNTHETASE"/>
    <property type="match status" value="1"/>
</dbReference>
<keyword evidence="7" id="KW-0648">Protein biosynthesis</keyword>
<dbReference type="Proteomes" id="UP000263833">
    <property type="component" value="Unassembled WGS sequence"/>
</dbReference>
<keyword evidence="5 7" id="KW-0067">ATP-binding</keyword>
<dbReference type="GO" id="GO:0006424">
    <property type="term" value="P:glutamyl-tRNA aminoacylation"/>
    <property type="evidence" value="ECO:0007669"/>
    <property type="project" value="TreeGrafter"/>
</dbReference>
<accession>A0A371BEJ7</accession>
<evidence type="ECO:0000259" key="8">
    <source>
        <dbReference type="Pfam" id="PF00749"/>
    </source>
</evidence>
<evidence type="ECO:0000256" key="2">
    <source>
        <dbReference type="ARBA" id="ARBA00022723"/>
    </source>
</evidence>
<dbReference type="GO" id="GO:0004818">
    <property type="term" value="F:glutamate-tRNA ligase activity"/>
    <property type="evidence" value="ECO:0007669"/>
    <property type="project" value="TreeGrafter"/>
</dbReference>
<dbReference type="InterPro" id="IPR014729">
    <property type="entry name" value="Rossmann-like_a/b/a_fold"/>
</dbReference>
<keyword evidence="2" id="KW-0479">Metal-binding</keyword>
<dbReference type="NCBIfam" id="NF004315">
    <property type="entry name" value="PRK05710.1-4"/>
    <property type="match status" value="1"/>
</dbReference>
<dbReference type="GO" id="GO:0005524">
    <property type="term" value="F:ATP binding"/>
    <property type="evidence" value="ECO:0007669"/>
    <property type="project" value="UniProtKB-KW"/>
</dbReference>
<dbReference type="AlphaFoldDB" id="A0A371BEJ7"/>
<evidence type="ECO:0000256" key="6">
    <source>
        <dbReference type="ARBA" id="ARBA00023146"/>
    </source>
</evidence>
<feature type="domain" description="Glutamyl/glutaminyl-tRNA synthetase class Ib catalytic" evidence="8">
    <location>
        <begin position="23"/>
        <end position="288"/>
    </location>
</feature>
<dbReference type="PRINTS" id="PR00987">
    <property type="entry name" value="TRNASYNTHGLU"/>
</dbReference>
<dbReference type="RefSeq" id="WP_115547576.1">
    <property type="nucleotide sequence ID" value="NZ_QRGP01000001.1"/>
</dbReference>
<dbReference type="InterPro" id="IPR000924">
    <property type="entry name" value="Glu/Gln-tRNA-synth"/>
</dbReference>
<keyword evidence="6 7" id="KW-0030">Aminoacyl-tRNA synthetase</keyword>
<gene>
    <name evidence="9" type="ORF">DXH95_00745</name>
</gene>
<evidence type="ECO:0000313" key="9">
    <source>
        <dbReference type="EMBL" id="RDV06015.1"/>
    </source>
</evidence>
<dbReference type="SUPFAM" id="SSF52374">
    <property type="entry name" value="Nucleotidylyl transferase"/>
    <property type="match status" value="1"/>
</dbReference>
<evidence type="ECO:0000256" key="3">
    <source>
        <dbReference type="ARBA" id="ARBA00022741"/>
    </source>
</evidence>
<dbReference type="OrthoDB" id="9807503at2"/>
<evidence type="ECO:0000313" key="10">
    <source>
        <dbReference type="Proteomes" id="UP000263833"/>
    </source>
</evidence>